<keyword evidence="2" id="KW-1185">Reference proteome</keyword>
<gene>
    <name evidence="1" type="ORF">A4X13_0g7429</name>
</gene>
<dbReference type="EMBL" id="LWDF02000918">
    <property type="protein sequence ID" value="KAE8241403.1"/>
    <property type="molecule type" value="Genomic_DNA"/>
</dbReference>
<name>A0A8T8SJV9_9BASI</name>
<comment type="caution">
    <text evidence="1">The sequence shown here is derived from an EMBL/GenBank/DDBJ whole genome shotgun (WGS) entry which is preliminary data.</text>
</comment>
<reference evidence="1" key="2">
    <citation type="journal article" date="2019" name="IMA Fungus">
        <title>Genome sequencing and comparison of five Tilletia species to identify candidate genes for the detection of regulated species infecting wheat.</title>
        <authorList>
            <person name="Nguyen H.D.T."/>
            <person name="Sultana T."/>
            <person name="Kesanakurti P."/>
            <person name="Hambleton S."/>
        </authorList>
    </citation>
    <scope>NUCLEOTIDE SEQUENCE</scope>
    <source>
        <strain evidence="1">DAOMC 236416</strain>
    </source>
</reference>
<reference evidence="1" key="1">
    <citation type="submission" date="2016-04" db="EMBL/GenBank/DDBJ databases">
        <authorList>
            <person name="Nguyen H.D."/>
            <person name="Samba Siva P."/>
            <person name="Cullis J."/>
            <person name="Levesque C.A."/>
            <person name="Hambleton S."/>
        </authorList>
    </citation>
    <scope>NUCLEOTIDE SEQUENCE</scope>
    <source>
        <strain evidence="1">DAOMC 236416</strain>
    </source>
</reference>
<evidence type="ECO:0000313" key="1">
    <source>
        <dbReference type="EMBL" id="KAE8241403.1"/>
    </source>
</evidence>
<organism evidence="1 2">
    <name type="scientific">Tilletia indica</name>
    <dbReference type="NCBI Taxonomy" id="43049"/>
    <lineage>
        <taxon>Eukaryota</taxon>
        <taxon>Fungi</taxon>
        <taxon>Dikarya</taxon>
        <taxon>Basidiomycota</taxon>
        <taxon>Ustilaginomycotina</taxon>
        <taxon>Exobasidiomycetes</taxon>
        <taxon>Tilletiales</taxon>
        <taxon>Tilletiaceae</taxon>
        <taxon>Tilletia</taxon>
    </lineage>
</organism>
<accession>A0A8T8SJV9</accession>
<evidence type="ECO:0000313" key="2">
    <source>
        <dbReference type="Proteomes" id="UP000077521"/>
    </source>
</evidence>
<protein>
    <submittedName>
        <fullName evidence="1">Uncharacterized protein</fullName>
    </submittedName>
</protein>
<dbReference type="Proteomes" id="UP000077521">
    <property type="component" value="Unassembled WGS sequence"/>
</dbReference>
<proteinExistence type="predicted"/>
<sequence>MMREEIVEQRRRRADGAAAKLWTSNNLLACLRRGGDAYPKHSSSDFAVMSQMSGDGILHLCGAARHVHTYLVGEVTKVMDAARTATFEGQRLAQAGHIIPDRPGLTL</sequence>
<dbReference type="AlphaFoldDB" id="A0A8T8SJV9"/>